<organism evidence="1 2">
    <name type="scientific">Bradyrhizobium zhanjiangense</name>
    <dbReference type="NCBI Taxonomy" id="1325107"/>
    <lineage>
        <taxon>Bacteria</taxon>
        <taxon>Pseudomonadati</taxon>
        <taxon>Pseudomonadota</taxon>
        <taxon>Alphaproteobacteria</taxon>
        <taxon>Hyphomicrobiales</taxon>
        <taxon>Nitrobacteraceae</taxon>
        <taxon>Bradyrhizobium</taxon>
    </lineage>
</organism>
<protein>
    <recommendedName>
        <fullName evidence="3">Metalloprotease</fullName>
    </recommendedName>
</protein>
<sequence length="187" mass="20021">MKSKSGDPAFDRALIAELKRIITVIPVDPGFKFVNAKNAGATPETIVNGTKGTVLIGLRLVNELLKPSQGGITVACVLAHECGHIFQFFSADQYYERLSGPTERLRELHADVLAGYYLAKKMGSDPGAMRDVLRAFIALGAYENASPDDHGSPGQRCAALDKGYTLSLGGQTFESSAREGASYVRGL</sequence>
<dbReference type="RefSeq" id="WP_128957282.1">
    <property type="nucleotide sequence ID" value="NZ_RKMK01000078.1"/>
</dbReference>
<dbReference type="Proteomes" id="UP000290174">
    <property type="component" value="Unassembled WGS sequence"/>
</dbReference>
<evidence type="ECO:0000313" key="2">
    <source>
        <dbReference type="Proteomes" id="UP000290174"/>
    </source>
</evidence>
<accession>A0A4Q0Q5M9</accession>
<reference evidence="1 2" key="1">
    <citation type="submission" date="2018-11" db="EMBL/GenBank/DDBJ databases">
        <title>Bradyrhizobium sp. nov., isolated from effective nodules of peanut in China.</title>
        <authorList>
            <person name="Li Y."/>
        </authorList>
    </citation>
    <scope>NUCLEOTIDE SEQUENCE [LARGE SCALE GENOMIC DNA]</scope>
    <source>
        <strain evidence="1 2">CCBAU 51770</strain>
    </source>
</reference>
<comment type="caution">
    <text evidence="1">The sequence shown here is derived from an EMBL/GenBank/DDBJ whole genome shotgun (WGS) entry which is preliminary data.</text>
</comment>
<proteinExistence type="predicted"/>
<dbReference type="EMBL" id="RKMK01000078">
    <property type="protein sequence ID" value="RXG84228.1"/>
    <property type="molecule type" value="Genomic_DNA"/>
</dbReference>
<dbReference type="AlphaFoldDB" id="A0A4Q0Q5M9"/>
<evidence type="ECO:0000313" key="1">
    <source>
        <dbReference type="EMBL" id="RXG84228.1"/>
    </source>
</evidence>
<gene>
    <name evidence="1" type="ORF">EAS61_39665</name>
</gene>
<name>A0A4Q0Q5M9_9BRAD</name>
<evidence type="ECO:0008006" key="3">
    <source>
        <dbReference type="Google" id="ProtNLM"/>
    </source>
</evidence>